<protein>
    <submittedName>
        <fullName evidence="2">Uncharacterized protein</fullName>
    </submittedName>
</protein>
<comment type="caution">
    <text evidence="2">The sequence shown here is derived from an EMBL/GenBank/DDBJ whole genome shotgun (WGS) entry which is preliminary data.</text>
</comment>
<dbReference type="AlphaFoldDB" id="A0A9D4GPK3"/>
<accession>A0A9D4GPK3</accession>
<name>A0A9D4GPK3_DREPO</name>
<evidence type="ECO:0000256" key="1">
    <source>
        <dbReference type="SAM" id="MobiDB-lite"/>
    </source>
</evidence>
<proteinExistence type="predicted"/>
<evidence type="ECO:0000313" key="2">
    <source>
        <dbReference type="EMBL" id="KAH3820643.1"/>
    </source>
</evidence>
<keyword evidence="3" id="KW-1185">Reference proteome</keyword>
<sequence length="138" mass="15474">MVKLVEKLGTNESEHAELGTTAIALLGHANKMINTKRKELQKQDLDYKYHYLASASLPYTDLLNGNDTDVNNNVREINNMNRIGKMGRGGPMRGFSRGRRAGFNPYGLRGRGLRGRGRGNGPFRTEAFPKNSRPQQKK</sequence>
<gene>
    <name evidence="2" type="ORF">DPMN_122390</name>
</gene>
<evidence type="ECO:0000313" key="3">
    <source>
        <dbReference type="Proteomes" id="UP000828390"/>
    </source>
</evidence>
<feature type="region of interest" description="Disordered" evidence="1">
    <location>
        <begin position="81"/>
        <end position="138"/>
    </location>
</feature>
<dbReference type="Proteomes" id="UP000828390">
    <property type="component" value="Unassembled WGS sequence"/>
</dbReference>
<organism evidence="2 3">
    <name type="scientific">Dreissena polymorpha</name>
    <name type="common">Zebra mussel</name>
    <name type="synonym">Mytilus polymorpha</name>
    <dbReference type="NCBI Taxonomy" id="45954"/>
    <lineage>
        <taxon>Eukaryota</taxon>
        <taxon>Metazoa</taxon>
        <taxon>Spiralia</taxon>
        <taxon>Lophotrochozoa</taxon>
        <taxon>Mollusca</taxon>
        <taxon>Bivalvia</taxon>
        <taxon>Autobranchia</taxon>
        <taxon>Heteroconchia</taxon>
        <taxon>Euheterodonta</taxon>
        <taxon>Imparidentia</taxon>
        <taxon>Neoheterodontei</taxon>
        <taxon>Myida</taxon>
        <taxon>Dreissenoidea</taxon>
        <taxon>Dreissenidae</taxon>
        <taxon>Dreissena</taxon>
    </lineage>
</organism>
<reference evidence="2" key="2">
    <citation type="submission" date="2020-11" db="EMBL/GenBank/DDBJ databases">
        <authorList>
            <person name="McCartney M.A."/>
            <person name="Auch B."/>
            <person name="Kono T."/>
            <person name="Mallez S."/>
            <person name="Becker A."/>
            <person name="Gohl D.M."/>
            <person name="Silverstein K.A.T."/>
            <person name="Koren S."/>
            <person name="Bechman K.B."/>
            <person name="Herman A."/>
            <person name="Abrahante J.E."/>
            <person name="Garbe J."/>
        </authorList>
    </citation>
    <scope>NUCLEOTIDE SEQUENCE</scope>
    <source>
        <strain evidence="2">Duluth1</strain>
        <tissue evidence="2">Whole animal</tissue>
    </source>
</reference>
<dbReference type="EMBL" id="JAIWYP010000005">
    <property type="protein sequence ID" value="KAH3820643.1"/>
    <property type="molecule type" value="Genomic_DNA"/>
</dbReference>
<reference evidence="2" key="1">
    <citation type="journal article" date="2019" name="bioRxiv">
        <title>The Genome of the Zebra Mussel, Dreissena polymorpha: A Resource for Invasive Species Research.</title>
        <authorList>
            <person name="McCartney M.A."/>
            <person name="Auch B."/>
            <person name="Kono T."/>
            <person name="Mallez S."/>
            <person name="Zhang Y."/>
            <person name="Obille A."/>
            <person name="Becker A."/>
            <person name="Abrahante J.E."/>
            <person name="Garbe J."/>
            <person name="Badalamenti J.P."/>
            <person name="Herman A."/>
            <person name="Mangelson H."/>
            <person name="Liachko I."/>
            <person name="Sullivan S."/>
            <person name="Sone E.D."/>
            <person name="Koren S."/>
            <person name="Silverstein K.A.T."/>
            <person name="Beckman K.B."/>
            <person name="Gohl D.M."/>
        </authorList>
    </citation>
    <scope>NUCLEOTIDE SEQUENCE</scope>
    <source>
        <strain evidence="2">Duluth1</strain>
        <tissue evidence="2">Whole animal</tissue>
    </source>
</reference>